<dbReference type="EMBL" id="AYRZ02000001">
    <property type="protein sequence ID" value="PHT93250.1"/>
    <property type="molecule type" value="Genomic_DNA"/>
</dbReference>
<dbReference type="SMR" id="A0A2G3AGB5"/>
<accession>A0A2G3AGB5</accession>
<keyword evidence="2" id="KW-1185">Reference proteome</keyword>
<sequence>MPSRFVYYHISIETECCNELLTMETHQSMDSANEVNNVNKEEHNSSSTRFLLSNALRMTQKSLEAIERALVSLQESCIINYELTTGSSHAAKVSANVAKA</sequence>
<organism evidence="1 2">
    <name type="scientific">Capsicum annuum</name>
    <name type="common">Capsicum pepper</name>
    <dbReference type="NCBI Taxonomy" id="4072"/>
    <lineage>
        <taxon>Eukaryota</taxon>
        <taxon>Viridiplantae</taxon>
        <taxon>Streptophyta</taxon>
        <taxon>Embryophyta</taxon>
        <taxon>Tracheophyta</taxon>
        <taxon>Spermatophyta</taxon>
        <taxon>Magnoliopsida</taxon>
        <taxon>eudicotyledons</taxon>
        <taxon>Gunneridae</taxon>
        <taxon>Pentapetalae</taxon>
        <taxon>asterids</taxon>
        <taxon>lamiids</taxon>
        <taxon>Solanales</taxon>
        <taxon>Solanaceae</taxon>
        <taxon>Solanoideae</taxon>
        <taxon>Capsiceae</taxon>
        <taxon>Capsicum</taxon>
    </lineage>
</organism>
<protein>
    <submittedName>
        <fullName evidence="1">Uncharacterized protein</fullName>
    </submittedName>
</protein>
<reference evidence="1 2" key="1">
    <citation type="journal article" date="2014" name="Nat. Genet.">
        <title>Genome sequence of the hot pepper provides insights into the evolution of pungency in Capsicum species.</title>
        <authorList>
            <person name="Kim S."/>
            <person name="Park M."/>
            <person name="Yeom S.I."/>
            <person name="Kim Y.M."/>
            <person name="Lee J.M."/>
            <person name="Lee H.A."/>
            <person name="Seo E."/>
            <person name="Choi J."/>
            <person name="Cheong K."/>
            <person name="Kim K.T."/>
            <person name="Jung K."/>
            <person name="Lee G.W."/>
            <person name="Oh S.K."/>
            <person name="Bae C."/>
            <person name="Kim S.B."/>
            <person name="Lee H.Y."/>
            <person name="Kim S.Y."/>
            <person name="Kim M.S."/>
            <person name="Kang B.C."/>
            <person name="Jo Y.D."/>
            <person name="Yang H.B."/>
            <person name="Jeong H.J."/>
            <person name="Kang W.H."/>
            <person name="Kwon J.K."/>
            <person name="Shin C."/>
            <person name="Lim J.Y."/>
            <person name="Park J.H."/>
            <person name="Huh J.H."/>
            <person name="Kim J.S."/>
            <person name="Kim B.D."/>
            <person name="Cohen O."/>
            <person name="Paran I."/>
            <person name="Suh M.C."/>
            <person name="Lee S.B."/>
            <person name="Kim Y.K."/>
            <person name="Shin Y."/>
            <person name="Noh S.J."/>
            <person name="Park J."/>
            <person name="Seo Y.S."/>
            <person name="Kwon S.Y."/>
            <person name="Kim H.A."/>
            <person name="Park J.M."/>
            <person name="Kim H.J."/>
            <person name="Choi S.B."/>
            <person name="Bosland P.W."/>
            <person name="Reeves G."/>
            <person name="Jo S.H."/>
            <person name="Lee B.W."/>
            <person name="Cho H.T."/>
            <person name="Choi H.S."/>
            <person name="Lee M.S."/>
            <person name="Yu Y."/>
            <person name="Do Choi Y."/>
            <person name="Park B.S."/>
            <person name="van Deynze A."/>
            <person name="Ashrafi H."/>
            <person name="Hill T."/>
            <person name="Kim W.T."/>
            <person name="Pai H.S."/>
            <person name="Ahn H.K."/>
            <person name="Yeam I."/>
            <person name="Giovannoni J.J."/>
            <person name="Rose J.K."/>
            <person name="Sorensen I."/>
            <person name="Lee S.J."/>
            <person name="Kim R.W."/>
            <person name="Choi I.Y."/>
            <person name="Choi B.S."/>
            <person name="Lim J.S."/>
            <person name="Lee Y.H."/>
            <person name="Choi D."/>
        </authorList>
    </citation>
    <scope>NUCLEOTIDE SEQUENCE [LARGE SCALE GENOMIC DNA]</scope>
    <source>
        <strain evidence="2">cv. CM334</strain>
    </source>
</reference>
<reference evidence="1 2" key="2">
    <citation type="journal article" date="2017" name="Genome Biol.">
        <title>New reference genome sequences of hot pepper reveal the massive evolution of plant disease-resistance genes by retroduplication.</title>
        <authorList>
            <person name="Kim S."/>
            <person name="Park J."/>
            <person name="Yeom S.I."/>
            <person name="Kim Y.M."/>
            <person name="Seo E."/>
            <person name="Kim K.T."/>
            <person name="Kim M.S."/>
            <person name="Lee J.M."/>
            <person name="Cheong K."/>
            <person name="Shin H.S."/>
            <person name="Kim S.B."/>
            <person name="Han K."/>
            <person name="Lee J."/>
            <person name="Park M."/>
            <person name="Lee H.A."/>
            <person name="Lee H.Y."/>
            <person name="Lee Y."/>
            <person name="Oh S."/>
            <person name="Lee J.H."/>
            <person name="Choi E."/>
            <person name="Choi E."/>
            <person name="Lee S.E."/>
            <person name="Jeon J."/>
            <person name="Kim H."/>
            <person name="Choi G."/>
            <person name="Song H."/>
            <person name="Lee J."/>
            <person name="Lee S.C."/>
            <person name="Kwon J.K."/>
            <person name="Lee H.Y."/>
            <person name="Koo N."/>
            <person name="Hong Y."/>
            <person name="Kim R.W."/>
            <person name="Kang W.H."/>
            <person name="Huh J.H."/>
            <person name="Kang B.C."/>
            <person name="Yang T.J."/>
            <person name="Lee Y.H."/>
            <person name="Bennetzen J.L."/>
            <person name="Choi D."/>
        </authorList>
    </citation>
    <scope>NUCLEOTIDE SEQUENCE [LARGE SCALE GENOMIC DNA]</scope>
    <source>
        <strain evidence="2">cv. CM334</strain>
    </source>
</reference>
<proteinExistence type="predicted"/>
<gene>
    <name evidence="1" type="ORF">T459_01132</name>
</gene>
<name>A0A2G3AGB5_CAPAN</name>
<evidence type="ECO:0000313" key="2">
    <source>
        <dbReference type="Proteomes" id="UP000222542"/>
    </source>
</evidence>
<comment type="caution">
    <text evidence="1">The sequence shown here is derived from an EMBL/GenBank/DDBJ whole genome shotgun (WGS) entry which is preliminary data.</text>
</comment>
<dbReference type="AlphaFoldDB" id="A0A2G3AGB5"/>
<dbReference type="Proteomes" id="UP000222542">
    <property type="component" value="Unassembled WGS sequence"/>
</dbReference>
<dbReference type="Gramene" id="PHT93250">
    <property type="protein sequence ID" value="PHT93250"/>
    <property type="gene ID" value="T459_01132"/>
</dbReference>
<evidence type="ECO:0000313" key="1">
    <source>
        <dbReference type="EMBL" id="PHT93250.1"/>
    </source>
</evidence>